<keyword evidence="3" id="KW-1185">Reference proteome</keyword>
<evidence type="ECO:0000313" key="3">
    <source>
        <dbReference type="Proteomes" id="UP001497516"/>
    </source>
</evidence>
<accession>A0AAV2CFV3</accession>
<organism evidence="2 3">
    <name type="scientific">Linum trigynum</name>
    <dbReference type="NCBI Taxonomy" id="586398"/>
    <lineage>
        <taxon>Eukaryota</taxon>
        <taxon>Viridiplantae</taxon>
        <taxon>Streptophyta</taxon>
        <taxon>Embryophyta</taxon>
        <taxon>Tracheophyta</taxon>
        <taxon>Spermatophyta</taxon>
        <taxon>Magnoliopsida</taxon>
        <taxon>eudicotyledons</taxon>
        <taxon>Gunneridae</taxon>
        <taxon>Pentapetalae</taxon>
        <taxon>rosids</taxon>
        <taxon>fabids</taxon>
        <taxon>Malpighiales</taxon>
        <taxon>Linaceae</taxon>
        <taxon>Linum</taxon>
    </lineage>
</organism>
<protein>
    <submittedName>
        <fullName evidence="2">Uncharacterized protein</fullName>
    </submittedName>
</protein>
<reference evidence="2 3" key="1">
    <citation type="submission" date="2024-04" db="EMBL/GenBank/DDBJ databases">
        <authorList>
            <person name="Fracassetti M."/>
        </authorList>
    </citation>
    <scope>NUCLEOTIDE SEQUENCE [LARGE SCALE GENOMIC DNA]</scope>
</reference>
<feature type="compositionally biased region" description="Basic residues" evidence="1">
    <location>
        <begin position="1"/>
        <end position="17"/>
    </location>
</feature>
<sequence length="82" mass="9645">MVRLRRHRRSRRRKSRRSQGPADDKTGAVQGWLAATGWCVWSGRGEERLAEVMLRDDCCCWVRVWRRCLRWLLGGDCTQIGD</sequence>
<name>A0AAV2CFV3_9ROSI</name>
<dbReference type="AlphaFoldDB" id="A0AAV2CFV3"/>
<feature type="region of interest" description="Disordered" evidence="1">
    <location>
        <begin position="1"/>
        <end position="28"/>
    </location>
</feature>
<gene>
    <name evidence="2" type="ORF">LTRI10_LOCUS2391</name>
</gene>
<dbReference type="EMBL" id="OZ034813">
    <property type="protein sequence ID" value="CAL1354590.1"/>
    <property type="molecule type" value="Genomic_DNA"/>
</dbReference>
<evidence type="ECO:0000256" key="1">
    <source>
        <dbReference type="SAM" id="MobiDB-lite"/>
    </source>
</evidence>
<dbReference type="Proteomes" id="UP001497516">
    <property type="component" value="Chromosome 1"/>
</dbReference>
<evidence type="ECO:0000313" key="2">
    <source>
        <dbReference type="EMBL" id="CAL1354590.1"/>
    </source>
</evidence>
<proteinExistence type="predicted"/>